<gene>
    <name evidence="1" type="ORF">MNBD_GAMMA11-1910</name>
</gene>
<organism evidence="1">
    <name type="scientific">hydrothermal vent metagenome</name>
    <dbReference type="NCBI Taxonomy" id="652676"/>
    <lineage>
        <taxon>unclassified sequences</taxon>
        <taxon>metagenomes</taxon>
        <taxon>ecological metagenomes</taxon>
    </lineage>
</organism>
<reference evidence="1" key="1">
    <citation type="submission" date="2018-06" db="EMBL/GenBank/DDBJ databases">
        <authorList>
            <person name="Zhirakovskaya E."/>
        </authorList>
    </citation>
    <scope>NUCLEOTIDE SEQUENCE</scope>
</reference>
<dbReference type="EMBL" id="UOFG01000054">
    <property type="protein sequence ID" value="VAW58972.1"/>
    <property type="molecule type" value="Genomic_DNA"/>
</dbReference>
<dbReference type="SUPFAM" id="SSF63411">
    <property type="entry name" value="LuxS/MPP-like metallohydrolase"/>
    <property type="match status" value="1"/>
</dbReference>
<protein>
    <recommendedName>
        <fullName evidence="2">Insulinase family protein</fullName>
    </recommendedName>
</protein>
<dbReference type="AlphaFoldDB" id="A0A3B0X694"/>
<name>A0A3B0X694_9ZZZZ</name>
<proteinExistence type="predicted"/>
<sequence length="70" mass="7977">EARQAYHNGIYGRTPEQRQLYRERVLKVTVADLKRVGEKYLRPEKASIAVIANPASEAEVKALELDIIQL</sequence>
<dbReference type="GO" id="GO:0046872">
    <property type="term" value="F:metal ion binding"/>
    <property type="evidence" value="ECO:0007669"/>
    <property type="project" value="InterPro"/>
</dbReference>
<evidence type="ECO:0000313" key="1">
    <source>
        <dbReference type="EMBL" id="VAW58972.1"/>
    </source>
</evidence>
<dbReference type="InterPro" id="IPR011249">
    <property type="entry name" value="Metalloenz_LuxS/M16"/>
</dbReference>
<accession>A0A3B0X694</accession>
<dbReference type="Gene3D" id="3.30.830.10">
    <property type="entry name" value="Metalloenzyme, LuxS/M16 peptidase-like"/>
    <property type="match status" value="1"/>
</dbReference>
<evidence type="ECO:0008006" key="2">
    <source>
        <dbReference type="Google" id="ProtNLM"/>
    </source>
</evidence>
<feature type="non-terminal residue" evidence="1">
    <location>
        <position position="1"/>
    </location>
</feature>